<comment type="caution">
    <text evidence="1">The sequence shown here is derived from an EMBL/GenBank/DDBJ whole genome shotgun (WGS) entry which is preliminary data.</text>
</comment>
<keyword evidence="2" id="KW-1185">Reference proteome</keyword>
<name>A0ACB9MKI3_BAUVA</name>
<organism evidence="1 2">
    <name type="scientific">Bauhinia variegata</name>
    <name type="common">Purple orchid tree</name>
    <name type="synonym">Phanera variegata</name>
    <dbReference type="NCBI Taxonomy" id="167791"/>
    <lineage>
        <taxon>Eukaryota</taxon>
        <taxon>Viridiplantae</taxon>
        <taxon>Streptophyta</taxon>
        <taxon>Embryophyta</taxon>
        <taxon>Tracheophyta</taxon>
        <taxon>Spermatophyta</taxon>
        <taxon>Magnoliopsida</taxon>
        <taxon>eudicotyledons</taxon>
        <taxon>Gunneridae</taxon>
        <taxon>Pentapetalae</taxon>
        <taxon>rosids</taxon>
        <taxon>fabids</taxon>
        <taxon>Fabales</taxon>
        <taxon>Fabaceae</taxon>
        <taxon>Cercidoideae</taxon>
        <taxon>Cercideae</taxon>
        <taxon>Bauhiniinae</taxon>
        <taxon>Bauhinia</taxon>
    </lineage>
</organism>
<evidence type="ECO:0000313" key="1">
    <source>
        <dbReference type="EMBL" id="KAI4323989.1"/>
    </source>
</evidence>
<dbReference type="EMBL" id="CM039434">
    <property type="protein sequence ID" value="KAI4323989.1"/>
    <property type="molecule type" value="Genomic_DNA"/>
</dbReference>
<evidence type="ECO:0000313" key="2">
    <source>
        <dbReference type="Proteomes" id="UP000828941"/>
    </source>
</evidence>
<accession>A0ACB9MKI3</accession>
<reference evidence="1 2" key="1">
    <citation type="journal article" date="2022" name="DNA Res.">
        <title>Chromosomal-level genome assembly of the orchid tree Bauhinia variegata (Leguminosae; Cercidoideae) supports the allotetraploid origin hypothesis of Bauhinia.</title>
        <authorList>
            <person name="Zhong Y."/>
            <person name="Chen Y."/>
            <person name="Zheng D."/>
            <person name="Pang J."/>
            <person name="Liu Y."/>
            <person name="Luo S."/>
            <person name="Meng S."/>
            <person name="Qian L."/>
            <person name="Wei D."/>
            <person name="Dai S."/>
            <person name="Zhou R."/>
        </authorList>
    </citation>
    <scope>NUCLEOTIDE SEQUENCE [LARGE SCALE GENOMIC DNA]</scope>
    <source>
        <strain evidence="1">BV-YZ2020</strain>
    </source>
</reference>
<proteinExistence type="predicted"/>
<gene>
    <name evidence="1" type="ORF">L6164_023558</name>
</gene>
<dbReference type="Proteomes" id="UP000828941">
    <property type="component" value="Chromosome 9"/>
</dbReference>
<protein>
    <submittedName>
        <fullName evidence="1">Uncharacterized protein</fullName>
    </submittedName>
</protein>
<sequence length="233" mass="25831">MPRIVNTIGCRKIEMKKITKESNLQVTFSKRRKGLFKKASELCTLCAADVAIIIFSPGEKVFSFGHPSIDCVVNRFLTGAPPQTSGFMEASRNASLCNLNAEVTELSELEETEKKRSVMLNTLLKPTLEQNWWAGPFEGMNLPQLELLKASMEELKNTFPLQADRIQFQGSNPPQFLAGSSSSSVLLPQQAQPQLNQPQLLPANQTFYENSLMPLLPTGQGLNNMSGFGPTFY</sequence>